<proteinExistence type="predicted"/>
<dbReference type="RefSeq" id="WP_123740317.1">
    <property type="nucleotide sequence ID" value="NZ_RKHQ01000002.1"/>
</dbReference>
<reference evidence="1 2" key="1">
    <citation type="submission" date="2018-11" db="EMBL/GenBank/DDBJ databases">
        <title>Sequencing the genomes of 1000 actinobacteria strains.</title>
        <authorList>
            <person name="Klenk H.-P."/>
        </authorList>
    </citation>
    <scope>NUCLEOTIDE SEQUENCE [LARGE SCALE GENOMIC DNA]</scope>
    <source>
        <strain evidence="1 2">DSM 13521</strain>
    </source>
</reference>
<evidence type="ECO:0000313" key="2">
    <source>
        <dbReference type="Proteomes" id="UP000275356"/>
    </source>
</evidence>
<comment type="caution">
    <text evidence="1">The sequence shown here is derived from an EMBL/GenBank/DDBJ whole genome shotgun (WGS) entry which is preliminary data.</text>
</comment>
<sequence>MPIDLLPRAVRLALAWEVGGGDAVAPGLGAELLWAALPAPGDPQGLPPAVVRETDGDDADGAVVVRARTGTWALLPTVTRYGSRLEPGESVAWRVMDAGGPGVAVRPPSLAPGEARLALVSALHEATDTLTELDVAKERPELREAFLDLTGPPDPDVGELLVALDDRRAALLVQAARVLRIVELAREDDGAAVTAGQVAARSAALGPLGHAARSAVAVATLRRV</sequence>
<dbReference type="AlphaFoldDB" id="A0A3N2D0R0"/>
<gene>
    <name evidence="1" type="ORF">EDD28_2753</name>
</gene>
<dbReference type="OrthoDB" id="5144372at2"/>
<evidence type="ECO:0000313" key="1">
    <source>
        <dbReference type="EMBL" id="ROR93341.1"/>
    </source>
</evidence>
<keyword evidence="2" id="KW-1185">Reference proteome</keyword>
<organism evidence="1 2">
    <name type="scientific">Salana multivorans</name>
    <dbReference type="NCBI Taxonomy" id="120377"/>
    <lineage>
        <taxon>Bacteria</taxon>
        <taxon>Bacillati</taxon>
        <taxon>Actinomycetota</taxon>
        <taxon>Actinomycetes</taxon>
        <taxon>Micrococcales</taxon>
        <taxon>Beutenbergiaceae</taxon>
        <taxon>Salana</taxon>
    </lineage>
</organism>
<dbReference type="Proteomes" id="UP000275356">
    <property type="component" value="Unassembled WGS sequence"/>
</dbReference>
<name>A0A3N2D0R0_9MICO</name>
<accession>A0A3N2D0R0</accession>
<protein>
    <submittedName>
        <fullName evidence="1">Uncharacterized protein</fullName>
    </submittedName>
</protein>
<dbReference type="EMBL" id="RKHQ01000002">
    <property type="protein sequence ID" value="ROR93341.1"/>
    <property type="molecule type" value="Genomic_DNA"/>
</dbReference>